<name>A0A176W1Z8_MARPO</name>
<dbReference type="SMART" id="SM00501">
    <property type="entry name" value="BRIGHT"/>
    <property type="match status" value="1"/>
</dbReference>
<sequence length="864" mass="92780">MARSAAASRRGKPVYTLLAVIFGKKVVVNGSSATAESAVKGSFYLLPNVSGFENDAFLLPGKDKSVPTKGAFSYQGFPDLVTGGQLEVIVLEYPSKEELKQKLDILHPEFVSFHGEHIPGKDDVGGFVLGDSKISSPDDILGLFGSKLPDLVYLEVPSGEKLGHAVHSLGCKHVIYWKISSLTCTLAFHFRQGLVASLQSSAAGGYDAYHLAKACFQVFCCQSKLDGQQVVKNGWPQLLGDAPPKVELPPPEVSSDGGGSKATEAAMSAIQIFDDEIEVRLLICTEISKPDVAWLEAMEVGLSSLLTIEARGVRLLNRISAPPPPMAAALFARGIVTMRCDICTASYARVPLLVSGSAQLCFDDLQLETSIKKELVERTRLVRIMKSAEDRKASSLNAELRRSVSVACGATVFELRIITPAWAGQVLRQLSAESSYRSLVALGVAGVEGAAVAAFKREDTMRLASTKVDRSKETDVSNSLTHRSMPSWLTPPVPSRKRIKLFHFSSHCSNDSLSDEDGASSFKVTNGEESSSSGGNRSETRNSTGGTPATRSDSRYTLGRTSKQNLALLEAMKPVPHRGGPRANPYAVVVATAHAGWSMKVNMPNGASGKVGRPHSSSLAGPLSALPSLPAMTGQTAAITPSSLLLAVNAPLVKPHGCSRQPIDDCAEEDFLADLIKFLVSRGHGRLIPPAGAEAFPEVILNGKRLDLYNLYREVVSRGGFHVGNGINWKGQVFSKMRNHTLTNKMTGVGNTLKKHYETYLLEYELAHNDVDGECCILCHSGAAGDWVNCGICGEWAHFGCDKRTGLGTFKEYSKTDGLEYICPSCSTANGRVTKRNKIRSSSDGSPPQTEVAVSKGVPRRTSR</sequence>
<dbReference type="Pfam" id="PF01388">
    <property type="entry name" value="ARID"/>
    <property type="match status" value="1"/>
</dbReference>
<dbReference type="GO" id="GO:0003677">
    <property type="term" value="F:DNA binding"/>
    <property type="evidence" value="ECO:0007669"/>
    <property type="project" value="InterPro"/>
</dbReference>
<feature type="region of interest" description="Disordered" evidence="3">
    <location>
        <begin position="834"/>
        <end position="864"/>
    </location>
</feature>
<feature type="domain" description="ARID" evidence="4">
    <location>
        <begin position="665"/>
        <end position="769"/>
    </location>
</feature>
<proteinExistence type="predicted"/>
<keyword evidence="1" id="KW-0479">Metal-binding</keyword>
<dbReference type="PROSITE" id="PS51011">
    <property type="entry name" value="ARID"/>
    <property type="match status" value="1"/>
</dbReference>
<feature type="compositionally biased region" description="Polar residues" evidence="3">
    <location>
        <begin position="840"/>
        <end position="849"/>
    </location>
</feature>
<evidence type="ECO:0000256" key="1">
    <source>
        <dbReference type="ARBA" id="ARBA00022771"/>
    </source>
</evidence>
<dbReference type="InterPro" id="IPR011011">
    <property type="entry name" value="Znf_FYVE_PHD"/>
</dbReference>
<evidence type="ECO:0000259" key="4">
    <source>
        <dbReference type="PROSITE" id="PS51011"/>
    </source>
</evidence>
<dbReference type="PANTHER" id="PTHR46694:SF1">
    <property type="entry name" value="AT-RICH INTERACTIVE DOMAIN-CONTAINING PROTEIN 4"/>
    <property type="match status" value="1"/>
</dbReference>
<dbReference type="GO" id="GO:0008270">
    <property type="term" value="F:zinc ion binding"/>
    <property type="evidence" value="ECO:0007669"/>
    <property type="project" value="UniProtKB-KW"/>
</dbReference>
<evidence type="ECO:0000256" key="2">
    <source>
        <dbReference type="ARBA" id="ARBA00022833"/>
    </source>
</evidence>
<dbReference type="InterPro" id="IPR001606">
    <property type="entry name" value="ARID_dom"/>
</dbReference>
<keyword evidence="6" id="KW-1185">Reference proteome</keyword>
<dbReference type="InterPro" id="IPR042293">
    <property type="entry name" value="ARID4"/>
</dbReference>
<dbReference type="SUPFAM" id="SSF57903">
    <property type="entry name" value="FYVE/PHD zinc finger"/>
    <property type="match status" value="1"/>
</dbReference>
<comment type="caution">
    <text evidence="5">The sequence shown here is derived from an EMBL/GenBank/DDBJ whole genome shotgun (WGS) entry which is preliminary data.</text>
</comment>
<dbReference type="InterPro" id="IPR036431">
    <property type="entry name" value="ARID_dom_sf"/>
</dbReference>
<feature type="region of interest" description="Disordered" evidence="3">
    <location>
        <begin position="465"/>
        <end position="492"/>
    </location>
</feature>
<keyword evidence="1" id="KW-0863">Zinc-finger</keyword>
<dbReference type="SUPFAM" id="SSF46774">
    <property type="entry name" value="ARID-like"/>
    <property type="match status" value="1"/>
</dbReference>
<protein>
    <recommendedName>
        <fullName evidence="4">ARID domain-containing protein</fullName>
    </recommendedName>
</protein>
<dbReference type="CDD" id="cd15615">
    <property type="entry name" value="PHD_ARID4_like"/>
    <property type="match status" value="1"/>
</dbReference>
<feature type="compositionally biased region" description="Basic and acidic residues" evidence="3">
    <location>
        <begin position="465"/>
        <end position="475"/>
    </location>
</feature>
<evidence type="ECO:0000313" key="5">
    <source>
        <dbReference type="EMBL" id="OAE26571.1"/>
    </source>
</evidence>
<dbReference type="Gene3D" id="3.30.40.10">
    <property type="entry name" value="Zinc/RING finger domain, C3HC4 (zinc finger)"/>
    <property type="match status" value="1"/>
</dbReference>
<feature type="region of interest" description="Disordered" evidence="3">
    <location>
        <begin position="510"/>
        <end position="558"/>
    </location>
</feature>
<evidence type="ECO:0000256" key="3">
    <source>
        <dbReference type="SAM" id="MobiDB-lite"/>
    </source>
</evidence>
<gene>
    <name evidence="5" type="ORF">AXG93_3817s1340</name>
</gene>
<organism evidence="5 6">
    <name type="scientific">Marchantia polymorpha subsp. ruderalis</name>
    <dbReference type="NCBI Taxonomy" id="1480154"/>
    <lineage>
        <taxon>Eukaryota</taxon>
        <taxon>Viridiplantae</taxon>
        <taxon>Streptophyta</taxon>
        <taxon>Embryophyta</taxon>
        <taxon>Marchantiophyta</taxon>
        <taxon>Marchantiopsida</taxon>
        <taxon>Marchantiidae</taxon>
        <taxon>Marchantiales</taxon>
        <taxon>Marchantiaceae</taxon>
        <taxon>Marchantia</taxon>
    </lineage>
</organism>
<dbReference type="Proteomes" id="UP000077202">
    <property type="component" value="Unassembled WGS sequence"/>
</dbReference>
<feature type="compositionally biased region" description="Low complexity" evidence="3">
    <location>
        <begin position="525"/>
        <end position="543"/>
    </location>
</feature>
<dbReference type="Gene3D" id="1.10.150.60">
    <property type="entry name" value="ARID DNA-binding domain"/>
    <property type="match status" value="1"/>
</dbReference>
<dbReference type="PANTHER" id="PTHR46694">
    <property type="entry name" value="AT-RICH INTERACTIVE DOMAIN-CONTAINING PROTEIN 4"/>
    <property type="match status" value="1"/>
</dbReference>
<dbReference type="EMBL" id="LVLJ01002165">
    <property type="protein sequence ID" value="OAE26571.1"/>
    <property type="molecule type" value="Genomic_DNA"/>
</dbReference>
<reference evidence="5" key="1">
    <citation type="submission" date="2016-03" db="EMBL/GenBank/DDBJ databases">
        <title>Mechanisms controlling the formation of the plant cell surface in tip-growing cells are functionally conserved among land plants.</title>
        <authorList>
            <person name="Honkanen S."/>
            <person name="Jones V.A."/>
            <person name="Morieri G."/>
            <person name="Champion C."/>
            <person name="Hetherington A.J."/>
            <person name="Kelly S."/>
            <person name="Saint-Marcoux D."/>
            <person name="Proust H."/>
            <person name="Prescott H."/>
            <person name="Dolan L."/>
        </authorList>
    </citation>
    <scope>NUCLEOTIDE SEQUENCE [LARGE SCALE GENOMIC DNA]</scope>
    <source>
        <tissue evidence="5">Whole gametophyte</tissue>
    </source>
</reference>
<dbReference type="InterPro" id="IPR013083">
    <property type="entry name" value="Znf_RING/FYVE/PHD"/>
</dbReference>
<keyword evidence="2" id="KW-0862">Zinc</keyword>
<evidence type="ECO:0000313" key="6">
    <source>
        <dbReference type="Proteomes" id="UP000077202"/>
    </source>
</evidence>
<dbReference type="CDD" id="cd16100">
    <property type="entry name" value="ARID"/>
    <property type="match status" value="1"/>
</dbReference>
<dbReference type="AlphaFoldDB" id="A0A176W1Z8"/>
<dbReference type="SMART" id="SM01014">
    <property type="entry name" value="ARID"/>
    <property type="match status" value="1"/>
</dbReference>
<accession>A0A176W1Z8</accession>